<feature type="region of interest" description="Disordered" evidence="1">
    <location>
        <begin position="1"/>
        <end position="43"/>
    </location>
</feature>
<dbReference type="Proteomes" id="UP001152795">
    <property type="component" value="Unassembled WGS sequence"/>
</dbReference>
<accession>A0A6S7IBL2</accession>
<name>A0A6S7IBL2_PARCT</name>
<feature type="compositionally biased region" description="Polar residues" evidence="1">
    <location>
        <begin position="61"/>
        <end position="74"/>
    </location>
</feature>
<dbReference type="InterPro" id="IPR013024">
    <property type="entry name" value="GGCT-like"/>
</dbReference>
<feature type="region of interest" description="Disordered" evidence="1">
    <location>
        <begin position="410"/>
        <end position="460"/>
    </location>
</feature>
<dbReference type="InterPro" id="IPR009288">
    <property type="entry name" value="AIG2-like_dom"/>
</dbReference>
<feature type="compositionally biased region" description="Low complexity" evidence="1">
    <location>
        <begin position="496"/>
        <end position="510"/>
    </location>
</feature>
<reference evidence="2" key="1">
    <citation type="submission" date="2020-04" db="EMBL/GenBank/DDBJ databases">
        <authorList>
            <person name="Alioto T."/>
            <person name="Alioto T."/>
            <person name="Gomez Garrido J."/>
        </authorList>
    </citation>
    <scope>NUCLEOTIDE SEQUENCE</scope>
    <source>
        <strain evidence="2">A484AB</strain>
    </source>
</reference>
<protein>
    <submittedName>
        <fullName evidence="2">Uncharacterized protein</fullName>
    </submittedName>
</protein>
<dbReference type="OrthoDB" id="2017317at2759"/>
<evidence type="ECO:0000256" key="1">
    <source>
        <dbReference type="SAM" id="MobiDB-lite"/>
    </source>
</evidence>
<dbReference type="SUPFAM" id="SSF110857">
    <property type="entry name" value="Gamma-glutamyl cyclotransferase-like"/>
    <property type="match status" value="1"/>
</dbReference>
<evidence type="ECO:0000313" key="2">
    <source>
        <dbReference type="EMBL" id="CAB4014353.1"/>
    </source>
</evidence>
<organism evidence="2 3">
    <name type="scientific">Paramuricea clavata</name>
    <name type="common">Red gorgonian</name>
    <name type="synonym">Violescent sea-whip</name>
    <dbReference type="NCBI Taxonomy" id="317549"/>
    <lineage>
        <taxon>Eukaryota</taxon>
        <taxon>Metazoa</taxon>
        <taxon>Cnidaria</taxon>
        <taxon>Anthozoa</taxon>
        <taxon>Octocorallia</taxon>
        <taxon>Malacalcyonacea</taxon>
        <taxon>Plexauridae</taxon>
        <taxon>Paramuricea</taxon>
    </lineage>
</organism>
<feature type="compositionally biased region" description="Low complexity" evidence="1">
    <location>
        <begin position="25"/>
        <end position="40"/>
    </location>
</feature>
<feature type="compositionally biased region" description="Polar residues" evidence="1">
    <location>
        <begin position="1"/>
        <end position="12"/>
    </location>
</feature>
<sequence length="839" mass="94819">MDQDLGSRNATRQGRHEISPKPVKKSLTSSSRKRSSSQQQPGRYLCVDTRKDQVFAPKLRPNSSYARNCSAPNTRSKHFNKDVQHNVPIKKSLRTVQNRTVQPDSHCKFKTTLAIEYVRDILEEKATNSRPISRRNSLKKNGQLKPLLSAGQLALGPNVTKCLGIQNDRQKKTVTLDDGFEVREEVITPDIARFSSATKHISQNTLTVDLRKLSLADQSETMASESSLVYEERRRETGSQGEMKNPKSILIYCKNSDLSQHDNDLNTDNRHWSDFSHNDTIDDNDQDIEDIIEHDVDSTSRQLDYDRYNQKIDGTDYLHNIRDGSSVKHQGDASYYDYIDDENINHDYIGDDCDDLVSDKATLNQRSYRGVKTLNEEGNGIFEGFQDTNIIGNNNHKTGHHGYVRRNLTGGENSLTWNEESNPKVLEEKFSKPEHEEPCSERLTDSRNANTLSSKPTIPCRDCKTIEENDRIHQESNLRHSNIDELRQNLGVRPPSNSSNSTANSLNQSSPDQDSIQVKDIWKALVDGGYDISREDVSKYKINSTKPRIKSAPARRRCSQNVNTSVRDVPTRAKSAMNRNDEEKSRKKCFADLNGEDDSETTVKNPKVGVFLQEHASGTKVKRSQESFSNDQNSLEVVAVSKPVTKLLRKRNVPFVPPLNFQINTIPKSGHFFYFAYGLNMNQKRLEIQLRCQTGVRHWGLLFGFRLLFNKKGTAEGGVGFPNIVHEPGFSVEGCVYELSLDCLPLLDTCVGFPKHYSRLVVPVWMCNSLNADELGVAQHCVPAVVYIAQDDWVSTDPAMLDTSFTLKQVVLGTDLLTSNYQTFIDSFSQRTSTDGNPM</sequence>
<dbReference type="EMBL" id="CACRXK020008266">
    <property type="protein sequence ID" value="CAB4014353.1"/>
    <property type="molecule type" value="Genomic_DNA"/>
</dbReference>
<feature type="region of interest" description="Disordered" evidence="1">
    <location>
        <begin position="489"/>
        <end position="515"/>
    </location>
</feature>
<proteinExistence type="predicted"/>
<gene>
    <name evidence="2" type="ORF">PACLA_8A030471</name>
</gene>
<dbReference type="InterPro" id="IPR036568">
    <property type="entry name" value="GGCT-like_sf"/>
</dbReference>
<evidence type="ECO:0000313" key="3">
    <source>
        <dbReference type="Proteomes" id="UP001152795"/>
    </source>
</evidence>
<dbReference type="AlphaFoldDB" id="A0A6S7IBL2"/>
<dbReference type="Pfam" id="PF06094">
    <property type="entry name" value="GGACT"/>
    <property type="match status" value="1"/>
</dbReference>
<feature type="compositionally biased region" description="Polar residues" evidence="1">
    <location>
        <begin position="410"/>
        <end position="420"/>
    </location>
</feature>
<feature type="region of interest" description="Disordered" evidence="1">
    <location>
        <begin position="59"/>
        <end position="78"/>
    </location>
</feature>
<feature type="compositionally biased region" description="Polar residues" evidence="1">
    <location>
        <begin position="446"/>
        <end position="456"/>
    </location>
</feature>
<dbReference type="CDD" id="cd06661">
    <property type="entry name" value="GGCT_like"/>
    <property type="match status" value="1"/>
</dbReference>
<keyword evidence="3" id="KW-1185">Reference proteome</keyword>
<feature type="compositionally biased region" description="Basic and acidic residues" evidence="1">
    <location>
        <begin position="421"/>
        <end position="445"/>
    </location>
</feature>
<dbReference type="Gene3D" id="3.10.490.10">
    <property type="entry name" value="Gamma-glutamyl cyclotransferase-like"/>
    <property type="match status" value="1"/>
</dbReference>
<comment type="caution">
    <text evidence="2">The sequence shown here is derived from an EMBL/GenBank/DDBJ whole genome shotgun (WGS) entry which is preliminary data.</text>
</comment>